<dbReference type="InterPro" id="IPR003788">
    <property type="entry name" value="NDUFAF7"/>
</dbReference>
<dbReference type="Pfam" id="PF02636">
    <property type="entry name" value="Methyltransf_28"/>
    <property type="match status" value="1"/>
</dbReference>
<reference evidence="3 4" key="1">
    <citation type="submission" date="2019-03" db="EMBL/GenBank/DDBJ databases">
        <title>Genomic Encyclopedia of Type Strains, Phase IV (KMG-IV): sequencing the most valuable type-strain genomes for metagenomic binning, comparative biology and taxonomic classification.</title>
        <authorList>
            <person name="Goeker M."/>
        </authorList>
    </citation>
    <scope>NUCLEOTIDE SEQUENCE [LARGE SCALE GENOMIC DNA]</scope>
    <source>
        <strain evidence="3 4">DSM 16998</strain>
    </source>
</reference>
<dbReference type="GO" id="GO:0032259">
    <property type="term" value="P:methylation"/>
    <property type="evidence" value="ECO:0007669"/>
    <property type="project" value="UniProtKB-KW"/>
</dbReference>
<evidence type="ECO:0000256" key="1">
    <source>
        <dbReference type="ARBA" id="ARBA00022603"/>
    </source>
</evidence>
<dbReference type="PANTHER" id="PTHR12049:SF7">
    <property type="entry name" value="PROTEIN ARGININE METHYLTRANSFERASE NDUFAF7, MITOCHONDRIAL"/>
    <property type="match status" value="1"/>
</dbReference>
<organism evidence="3 4">
    <name type="scientific">Roseateles toxinivorans</name>
    <dbReference type="NCBI Taxonomy" id="270368"/>
    <lineage>
        <taxon>Bacteria</taxon>
        <taxon>Pseudomonadati</taxon>
        <taxon>Pseudomonadota</taxon>
        <taxon>Betaproteobacteria</taxon>
        <taxon>Burkholderiales</taxon>
        <taxon>Sphaerotilaceae</taxon>
        <taxon>Roseateles</taxon>
    </lineage>
</organism>
<comment type="caution">
    <text evidence="3">The sequence shown here is derived from an EMBL/GenBank/DDBJ whole genome shotgun (WGS) entry which is preliminary data.</text>
</comment>
<dbReference type="AlphaFoldDB" id="A0A4R6QIY8"/>
<keyword evidence="4" id="KW-1185">Reference proteome</keyword>
<protein>
    <submittedName>
        <fullName evidence="3">SAM-dependent MidA family methyltransferase</fullName>
    </submittedName>
</protein>
<dbReference type="InterPro" id="IPR038375">
    <property type="entry name" value="NDUFAF7_sf"/>
</dbReference>
<dbReference type="RefSeq" id="WP_133703099.1">
    <property type="nucleotide sequence ID" value="NZ_SNXS01000008.1"/>
</dbReference>
<dbReference type="GO" id="GO:0035243">
    <property type="term" value="F:protein-arginine omega-N symmetric methyltransferase activity"/>
    <property type="evidence" value="ECO:0007669"/>
    <property type="project" value="TreeGrafter"/>
</dbReference>
<keyword evidence="1 3" id="KW-0489">Methyltransferase</keyword>
<dbReference type="Gene3D" id="3.40.50.12710">
    <property type="match status" value="1"/>
</dbReference>
<dbReference type="OrthoDB" id="9794208at2"/>
<keyword evidence="2 3" id="KW-0808">Transferase</keyword>
<evidence type="ECO:0000313" key="4">
    <source>
        <dbReference type="Proteomes" id="UP000295361"/>
    </source>
</evidence>
<name>A0A4R6QIY8_9BURK</name>
<gene>
    <name evidence="3" type="ORF">DES47_10828</name>
</gene>
<dbReference type="InterPro" id="IPR029063">
    <property type="entry name" value="SAM-dependent_MTases_sf"/>
</dbReference>
<dbReference type="Proteomes" id="UP000295361">
    <property type="component" value="Unassembled WGS sequence"/>
</dbReference>
<dbReference type="InParanoid" id="A0A4R6QIY8"/>
<sequence>MQSTAVPSPLHALIQQQIQHAGGWLPFDRFMALALYEPGLGYYANQSPKFGLMPSSGSDFVTAPELSPLFGEALASQLAQALQATGTGDLWEFGAGSGALAEQLLEALGEAVRSYTIVDLSGSLRARQAQRLARFGDKVRWLAELPEQIEGVVVGNEVLDAMPVQLLHWNGDQWWERGVAIGDRGFAWADRPTHLRPPVEGGFVPGSVIEIHPQAEAFVRTLGERLVRGAVFLLDYGFPEAEYYHPQRSGGTLMCHRLHQSDMDPLVDVGLKDITAHINFTGIALAAQEAGLEVLGYTSQGRFLLNCGLTELMQGADFRTLAPAQKLVAEHEMGELFKVIGLARGEAFDALGFSAGDRSHRL</sequence>
<evidence type="ECO:0000313" key="3">
    <source>
        <dbReference type="EMBL" id="TDP62216.1"/>
    </source>
</evidence>
<dbReference type="SUPFAM" id="SSF53335">
    <property type="entry name" value="S-adenosyl-L-methionine-dependent methyltransferases"/>
    <property type="match status" value="1"/>
</dbReference>
<dbReference type="PANTHER" id="PTHR12049">
    <property type="entry name" value="PROTEIN ARGININE METHYLTRANSFERASE NDUFAF7, MITOCHONDRIAL"/>
    <property type="match status" value="1"/>
</dbReference>
<accession>A0A4R6QIY8</accession>
<dbReference type="EMBL" id="SNXS01000008">
    <property type="protein sequence ID" value="TDP62216.1"/>
    <property type="molecule type" value="Genomic_DNA"/>
</dbReference>
<evidence type="ECO:0000256" key="2">
    <source>
        <dbReference type="ARBA" id="ARBA00022679"/>
    </source>
</evidence>
<proteinExistence type="predicted"/>